<dbReference type="Ensembl" id="ENSDCDT00010066809.1">
    <property type="protein sequence ID" value="ENSDCDP00010056176.1"/>
    <property type="gene ID" value="ENSDCDG00010032080.1"/>
</dbReference>
<dbReference type="PANTHER" id="PTHR47410:SF4">
    <property type="entry name" value="TOLL-LIKE RECEPTOR 9"/>
    <property type="match status" value="1"/>
</dbReference>
<feature type="signal peptide" evidence="17">
    <location>
        <begin position="1"/>
        <end position="24"/>
    </location>
</feature>
<name>A0AAY4EGF8_9TELE</name>
<dbReference type="InterPro" id="IPR003591">
    <property type="entry name" value="Leu-rich_rpt_typical-subtyp"/>
</dbReference>
<dbReference type="GO" id="GO:0038187">
    <property type="term" value="F:pattern recognition receptor activity"/>
    <property type="evidence" value="ECO:0007669"/>
    <property type="project" value="TreeGrafter"/>
</dbReference>
<keyword evidence="9" id="KW-0391">Immunity</keyword>
<dbReference type="FunFam" id="3.40.50.10140:FF:000003">
    <property type="entry name" value="Toll-like receptor 7"/>
    <property type="match status" value="1"/>
</dbReference>
<dbReference type="GO" id="GO:0051607">
    <property type="term" value="P:defense response to virus"/>
    <property type="evidence" value="ECO:0007669"/>
    <property type="project" value="TreeGrafter"/>
</dbReference>
<evidence type="ECO:0000256" key="16">
    <source>
        <dbReference type="SAM" id="MobiDB-lite"/>
    </source>
</evidence>
<feature type="region of interest" description="Disordered" evidence="16">
    <location>
        <begin position="435"/>
        <end position="481"/>
    </location>
</feature>
<dbReference type="InterPro" id="IPR000483">
    <property type="entry name" value="Cys-rich_flank_reg_C"/>
</dbReference>
<sequence length="1055" mass="120006">LYVIMLGYKMIFFFISHMLPVSRAILPRFFPCDNDTSLFSVDCTGRDLIKIPPIRAQSVLSLNLNNNQIKWVQNGALDGVPNLRNFSLMWNCPPGRYQSLGTPSCRLQIEDQALASIKDLKVLFLTGNSLTSVPPLPEGLEILDLQYNNLFHFNKPLGTPVLQQLLLSKNCFHLNPCNQSFFIHPKVFRGLPQLKNLTLGFNNVTSVPEGLPLSLESLDLKENKIQRIEKDAFVNLNSLRFLNLEWNCQRCDHAAQPCFPCPNNEPLQLDSRAFHSQAGSLTQLSLRGNSICTFPPGLFAPLLRLESLDLSDNLLANAIRNETFYQELKSVKVLNLVYNYKPHKTFRELVLSPFFVNMSALEALYLGGYFFHSLSDKSLDMLRKLPRLEFLDLRSNFISSCNMSAFRGFRALRRVILAQNLLDFLPSCSARNQEWQPQHPNHATDRAHGDESHCQDCSSSTNKPLLGGMQKTERGSSQTPSTMRDFYRQLCQQKLYFDMSYNNILTLNASVFEGMEEVECLDLSFNYMSLSPNGKQFKPLRSLVYLNLAHNRINMYFDEAFKELQGTLRALDLSNNEFHFMMVGMGHRFTFLSNLTALEALSLANNQIKYRITNNLTSSSLRFLSFSGNYLNVMWDMSDQYVHFFQGLTNLTHLDISYNNLKSFSPDVLVNLPLSLQHLRMDNNMLNYFPWANITALPRLCYLNLSKNSLSKLPDFVVGFGRDFEGLDLSHNQISSLPKDFFSQMAELRTLLLNNNQLKLLEAQSLPAPLHVGSMLRTLTLHSNPFACSCLTSWFADYLRQTAITIPQLTTAVRCGFPESQEGVSVLSVDPRSCQEIFGGVAFLCTLLLTVTLTAIPLLQSLYGWDLWYCVQVLWAGHKGYSHLQGSLGAHAEYDAFVVFDTADQAVGDWIYHELVASLESQGRRTFRLCLEERDWVPGFSCIENLHAAVNNSRKTVFVLANRGQVSGVVRQAFLLVQQRLLDEKVDVAVLVLLDPLFPKLKYLKMRKRLCRKSVLSWPSNPRAQPLFWNKLRTALASDNVRSYDQKIAESFMSD</sequence>
<dbReference type="SMART" id="SM00369">
    <property type="entry name" value="LRR_TYP"/>
    <property type="match status" value="14"/>
</dbReference>
<dbReference type="GO" id="GO:1902533">
    <property type="term" value="P:positive regulation of intracellular signal transduction"/>
    <property type="evidence" value="ECO:0007669"/>
    <property type="project" value="UniProtKB-ARBA"/>
</dbReference>
<dbReference type="InterPro" id="IPR035897">
    <property type="entry name" value="Toll_tir_struct_dom_sf"/>
</dbReference>
<keyword evidence="11" id="KW-0472">Membrane</keyword>
<evidence type="ECO:0000256" key="3">
    <source>
        <dbReference type="ARBA" id="ARBA00022588"/>
    </source>
</evidence>
<dbReference type="SMART" id="SM00082">
    <property type="entry name" value="LRRCT"/>
    <property type="match status" value="1"/>
</dbReference>
<evidence type="ECO:0000256" key="13">
    <source>
        <dbReference type="ARBA" id="ARBA00023180"/>
    </source>
</evidence>
<dbReference type="SMART" id="SM00255">
    <property type="entry name" value="TIR"/>
    <property type="match status" value="1"/>
</dbReference>
<keyword evidence="13" id="KW-0325">Glycoprotein</keyword>
<organism evidence="19 20">
    <name type="scientific">Denticeps clupeoides</name>
    <name type="common">denticle herring</name>
    <dbReference type="NCBI Taxonomy" id="299321"/>
    <lineage>
        <taxon>Eukaryota</taxon>
        <taxon>Metazoa</taxon>
        <taxon>Chordata</taxon>
        <taxon>Craniata</taxon>
        <taxon>Vertebrata</taxon>
        <taxon>Euteleostomi</taxon>
        <taxon>Actinopterygii</taxon>
        <taxon>Neopterygii</taxon>
        <taxon>Teleostei</taxon>
        <taxon>Clupei</taxon>
        <taxon>Clupeiformes</taxon>
        <taxon>Denticipitoidei</taxon>
        <taxon>Denticipitidae</taxon>
        <taxon>Denticeps</taxon>
    </lineage>
</organism>
<dbReference type="Gene3D" id="3.80.10.10">
    <property type="entry name" value="Ribonuclease Inhibitor"/>
    <property type="match status" value="1"/>
</dbReference>
<feature type="chain" id="PRO_5044252898" description="TIR domain-containing protein" evidence="17">
    <location>
        <begin position="25"/>
        <end position="1055"/>
    </location>
</feature>
<dbReference type="SUPFAM" id="SSF52200">
    <property type="entry name" value="Toll/Interleukin receptor TIR domain"/>
    <property type="match status" value="1"/>
</dbReference>
<evidence type="ECO:0000256" key="5">
    <source>
        <dbReference type="ARBA" id="ARBA00022692"/>
    </source>
</evidence>
<evidence type="ECO:0000256" key="4">
    <source>
        <dbReference type="ARBA" id="ARBA00022614"/>
    </source>
</evidence>
<dbReference type="InterPro" id="IPR001611">
    <property type="entry name" value="Leu-rich_rpt"/>
</dbReference>
<feature type="compositionally biased region" description="Basic and acidic residues" evidence="16">
    <location>
        <begin position="442"/>
        <end position="454"/>
    </location>
</feature>
<dbReference type="SMART" id="SM00364">
    <property type="entry name" value="LRR_BAC"/>
    <property type="match status" value="5"/>
</dbReference>
<dbReference type="GO" id="GO:0032755">
    <property type="term" value="P:positive regulation of interleukin-6 production"/>
    <property type="evidence" value="ECO:0007669"/>
    <property type="project" value="TreeGrafter"/>
</dbReference>
<evidence type="ECO:0000256" key="6">
    <source>
        <dbReference type="ARBA" id="ARBA00022729"/>
    </source>
</evidence>
<dbReference type="GO" id="GO:0045087">
    <property type="term" value="P:innate immune response"/>
    <property type="evidence" value="ECO:0007669"/>
    <property type="project" value="UniProtKB-KW"/>
</dbReference>
<dbReference type="PROSITE" id="PS51450">
    <property type="entry name" value="LRR"/>
    <property type="match status" value="4"/>
</dbReference>
<dbReference type="PROSITE" id="PS50104">
    <property type="entry name" value="TIR"/>
    <property type="match status" value="1"/>
</dbReference>
<evidence type="ECO:0000256" key="9">
    <source>
        <dbReference type="ARBA" id="ARBA00022859"/>
    </source>
</evidence>
<evidence type="ECO:0000256" key="1">
    <source>
        <dbReference type="ARBA" id="ARBA00004177"/>
    </source>
</evidence>
<reference evidence="19" key="3">
    <citation type="submission" date="2025-09" db="UniProtKB">
        <authorList>
            <consortium name="Ensembl"/>
        </authorList>
    </citation>
    <scope>IDENTIFICATION</scope>
</reference>
<dbReference type="Pfam" id="PF13855">
    <property type="entry name" value="LRR_8"/>
    <property type="match status" value="3"/>
</dbReference>
<dbReference type="InterPro" id="IPR000157">
    <property type="entry name" value="TIR_dom"/>
</dbReference>
<dbReference type="GO" id="GO:0005768">
    <property type="term" value="C:endosome"/>
    <property type="evidence" value="ECO:0007669"/>
    <property type="project" value="UniProtKB-SubCell"/>
</dbReference>
<evidence type="ECO:0000256" key="11">
    <source>
        <dbReference type="ARBA" id="ARBA00023136"/>
    </source>
</evidence>
<evidence type="ECO:0000256" key="7">
    <source>
        <dbReference type="ARBA" id="ARBA00022737"/>
    </source>
</evidence>
<keyword evidence="12" id="KW-0675">Receptor</keyword>
<reference evidence="19 20" key="1">
    <citation type="submission" date="2020-06" db="EMBL/GenBank/DDBJ databases">
        <authorList>
            <consortium name="Wellcome Sanger Institute Data Sharing"/>
        </authorList>
    </citation>
    <scope>NUCLEOTIDE SEQUENCE [LARGE SCALE GENOMIC DNA]</scope>
</reference>
<keyword evidence="10" id="KW-1133">Transmembrane helix</keyword>
<keyword evidence="20" id="KW-1185">Reference proteome</keyword>
<evidence type="ECO:0000313" key="19">
    <source>
        <dbReference type="Ensembl" id="ENSDCDP00010056176.1"/>
    </source>
</evidence>
<protein>
    <recommendedName>
        <fullName evidence="18">TIR domain-containing protein</fullName>
    </recommendedName>
</protein>
<evidence type="ECO:0000259" key="18">
    <source>
        <dbReference type="PROSITE" id="PS50104"/>
    </source>
</evidence>
<evidence type="ECO:0000313" key="20">
    <source>
        <dbReference type="Proteomes" id="UP000694580"/>
    </source>
</evidence>
<gene>
    <name evidence="19" type="primary">TLR8</name>
</gene>
<dbReference type="GO" id="GO:0002224">
    <property type="term" value="P:toll-like receptor signaling pathway"/>
    <property type="evidence" value="ECO:0007669"/>
    <property type="project" value="TreeGrafter"/>
</dbReference>
<comment type="subcellular location">
    <subcellularLocation>
        <location evidence="15">Endomembrane system</location>
        <topology evidence="15">Single-pass type I membrane protein</topology>
    </subcellularLocation>
    <subcellularLocation>
        <location evidence="1">Endosome</location>
    </subcellularLocation>
</comment>
<dbReference type="GO" id="GO:0006954">
    <property type="term" value="P:inflammatory response"/>
    <property type="evidence" value="ECO:0007669"/>
    <property type="project" value="UniProtKB-KW"/>
</dbReference>
<keyword evidence="3" id="KW-0399">Innate immunity</keyword>
<dbReference type="Proteomes" id="UP000694580">
    <property type="component" value="Chromosome 10"/>
</dbReference>
<evidence type="ECO:0000256" key="12">
    <source>
        <dbReference type="ARBA" id="ARBA00023170"/>
    </source>
</evidence>
<keyword evidence="5" id="KW-0812">Transmembrane</keyword>
<feature type="domain" description="TIR" evidence="18">
    <location>
        <begin position="892"/>
        <end position="1036"/>
    </location>
</feature>
<reference evidence="19" key="2">
    <citation type="submission" date="2025-08" db="UniProtKB">
        <authorList>
            <consortium name="Ensembl"/>
        </authorList>
    </citation>
    <scope>IDENTIFICATION</scope>
</reference>
<accession>A0AAY4EGF8</accession>
<keyword evidence="14" id="KW-0395">Inflammatory response</keyword>
<evidence type="ECO:0000256" key="10">
    <source>
        <dbReference type="ARBA" id="ARBA00022989"/>
    </source>
</evidence>
<evidence type="ECO:0000256" key="15">
    <source>
        <dbReference type="ARBA" id="ARBA00046288"/>
    </source>
</evidence>
<dbReference type="InterPro" id="IPR032675">
    <property type="entry name" value="LRR_dom_sf"/>
</dbReference>
<dbReference type="AlphaFoldDB" id="A0AAY4EGF8"/>
<keyword evidence="7" id="KW-0677">Repeat</keyword>
<keyword evidence="8" id="KW-0967">Endosome</keyword>
<dbReference type="GeneTree" id="ENSGT00940000163875"/>
<keyword evidence="6 17" id="KW-0732">Signal</keyword>
<dbReference type="SUPFAM" id="SSF52058">
    <property type="entry name" value="L domain-like"/>
    <property type="match status" value="2"/>
</dbReference>
<dbReference type="GO" id="GO:0007249">
    <property type="term" value="P:canonical NF-kappaB signal transduction"/>
    <property type="evidence" value="ECO:0007669"/>
    <property type="project" value="TreeGrafter"/>
</dbReference>
<dbReference type="GO" id="GO:0005886">
    <property type="term" value="C:plasma membrane"/>
    <property type="evidence" value="ECO:0007669"/>
    <property type="project" value="TreeGrafter"/>
</dbReference>
<dbReference type="SMART" id="SM00365">
    <property type="entry name" value="LRR_SD22"/>
    <property type="match status" value="7"/>
</dbReference>
<dbReference type="Pfam" id="PF01582">
    <property type="entry name" value="TIR"/>
    <property type="match status" value="1"/>
</dbReference>
<dbReference type="PANTHER" id="PTHR47410">
    <property type="entry name" value="TOLL-LIKE RECEPTOR 7-RELATED"/>
    <property type="match status" value="1"/>
</dbReference>
<evidence type="ECO:0000256" key="17">
    <source>
        <dbReference type="SAM" id="SignalP"/>
    </source>
</evidence>
<evidence type="ECO:0000256" key="14">
    <source>
        <dbReference type="ARBA" id="ARBA00023198"/>
    </source>
</evidence>
<evidence type="ECO:0000256" key="8">
    <source>
        <dbReference type="ARBA" id="ARBA00022753"/>
    </source>
</evidence>
<proteinExistence type="inferred from homology"/>
<keyword evidence="4" id="KW-0433">Leucine-rich repeat</keyword>
<evidence type="ECO:0000256" key="2">
    <source>
        <dbReference type="ARBA" id="ARBA00009634"/>
    </source>
</evidence>
<dbReference type="Gene3D" id="3.40.50.10140">
    <property type="entry name" value="Toll/interleukin-1 receptor homology (TIR) domain"/>
    <property type="match status" value="1"/>
</dbReference>
<comment type="similarity">
    <text evidence="2">Belongs to the Toll-like receptor family.</text>
</comment>